<dbReference type="Proteomes" id="UP000193560">
    <property type="component" value="Unassembled WGS sequence"/>
</dbReference>
<proteinExistence type="predicted"/>
<comment type="caution">
    <text evidence="2">The sequence shown here is derived from an EMBL/GenBank/DDBJ whole genome shotgun (WGS) entry which is preliminary data.</text>
</comment>
<dbReference type="EMBL" id="MCGE01000040">
    <property type="protein sequence ID" value="ORZ06260.1"/>
    <property type="molecule type" value="Genomic_DNA"/>
</dbReference>
<organism evidence="2 3">
    <name type="scientific">Absidia repens</name>
    <dbReference type="NCBI Taxonomy" id="90262"/>
    <lineage>
        <taxon>Eukaryota</taxon>
        <taxon>Fungi</taxon>
        <taxon>Fungi incertae sedis</taxon>
        <taxon>Mucoromycota</taxon>
        <taxon>Mucoromycotina</taxon>
        <taxon>Mucoromycetes</taxon>
        <taxon>Mucorales</taxon>
        <taxon>Cunninghamellaceae</taxon>
        <taxon>Absidia</taxon>
    </lineage>
</organism>
<accession>A0A1X2I1A5</accession>
<evidence type="ECO:0000256" key="1">
    <source>
        <dbReference type="SAM" id="Phobius"/>
    </source>
</evidence>
<keyword evidence="3" id="KW-1185">Reference proteome</keyword>
<reference evidence="2 3" key="1">
    <citation type="submission" date="2016-07" db="EMBL/GenBank/DDBJ databases">
        <title>Pervasive Adenine N6-methylation of Active Genes in Fungi.</title>
        <authorList>
            <consortium name="DOE Joint Genome Institute"/>
            <person name="Mondo S.J."/>
            <person name="Dannebaum R.O."/>
            <person name="Kuo R.C."/>
            <person name="Labutti K."/>
            <person name="Haridas S."/>
            <person name="Kuo A."/>
            <person name="Salamov A."/>
            <person name="Ahrendt S.R."/>
            <person name="Lipzen A."/>
            <person name="Sullivan W."/>
            <person name="Andreopoulos W.B."/>
            <person name="Clum A."/>
            <person name="Lindquist E."/>
            <person name="Daum C."/>
            <person name="Ramamoorthy G.K."/>
            <person name="Gryganskyi A."/>
            <person name="Culley D."/>
            <person name="Magnuson J.K."/>
            <person name="James T.Y."/>
            <person name="O'Malley M.A."/>
            <person name="Stajich J.E."/>
            <person name="Spatafora J.W."/>
            <person name="Visel A."/>
            <person name="Grigoriev I.V."/>
        </authorList>
    </citation>
    <scope>NUCLEOTIDE SEQUENCE [LARGE SCALE GENOMIC DNA]</scope>
    <source>
        <strain evidence="2 3">NRRL 1336</strain>
    </source>
</reference>
<keyword evidence="1" id="KW-1133">Transmembrane helix</keyword>
<evidence type="ECO:0000313" key="2">
    <source>
        <dbReference type="EMBL" id="ORZ06260.1"/>
    </source>
</evidence>
<protein>
    <submittedName>
        <fullName evidence="2">Uncharacterized protein</fullName>
    </submittedName>
</protein>
<name>A0A1X2I1A5_9FUNG</name>
<evidence type="ECO:0000313" key="3">
    <source>
        <dbReference type="Proteomes" id="UP000193560"/>
    </source>
</evidence>
<keyword evidence="1" id="KW-0812">Transmembrane</keyword>
<gene>
    <name evidence="2" type="ORF">BCR42DRAFT_427379</name>
</gene>
<dbReference type="AlphaFoldDB" id="A0A1X2I1A5"/>
<feature type="non-terminal residue" evidence="2">
    <location>
        <position position="61"/>
    </location>
</feature>
<keyword evidence="1" id="KW-0472">Membrane</keyword>
<feature type="transmembrane region" description="Helical" evidence="1">
    <location>
        <begin position="6"/>
        <end position="29"/>
    </location>
</feature>
<sequence length="61" mass="7242">MREFFTVVLFFFVSLSLIFILFYSSNVYIELLCRYSLSLFTSFLSKGYMLETLDPDILLPH</sequence>